<dbReference type="Gene3D" id="3.40.50.720">
    <property type="entry name" value="NAD(P)-binding Rossmann-like Domain"/>
    <property type="match status" value="2"/>
</dbReference>
<dbReference type="InterPro" id="IPR029753">
    <property type="entry name" value="D-isomer_DH_CS"/>
</dbReference>
<dbReference type="InterPro" id="IPR006140">
    <property type="entry name" value="D-isomer_DH_NAD-bd"/>
</dbReference>
<dbReference type="GO" id="GO:0016618">
    <property type="term" value="F:hydroxypyruvate reductase [NAD(P)H] activity"/>
    <property type="evidence" value="ECO:0007669"/>
    <property type="project" value="TreeGrafter"/>
</dbReference>
<dbReference type="Proteomes" id="UP000192656">
    <property type="component" value="Unassembled WGS sequence"/>
</dbReference>
<gene>
    <name evidence="5" type="ORF">SAMN06297251_12547</name>
</gene>
<dbReference type="SUPFAM" id="SSF51735">
    <property type="entry name" value="NAD(P)-binding Rossmann-fold domains"/>
    <property type="match status" value="1"/>
</dbReference>
<dbReference type="PROSITE" id="PS00671">
    <property type="entry name" value="D_2_HYDROXYACID_DH_3"/>
    <property type="match status" value="1"/>
</dbReference>
<dbReference type="PANTHER" id="PTHR10996">
    <property type="entry name" value="2-HYDROXYACID DEHYDROGENASE-RELATED"/>
    <property type="match status" value="1"/>
</dbReference>
<evidence type="ECO:0000256" key="3">
    <source>
        <dbReference type="ARBA" id="ARBA00023027"/>
    </source>
</evidence>
<dbReference type="RefSeq" id="WP_084412246.1">
    <property type="nucleotide sequence ID" value="NZ_FWXR01000025.1"/>
</dbReference>
<dbReference type="OrthoDB" id="9793626at2"/>
<dbReference type="InterPro" id="IPR050223">
    <property type="entry name" value="D-isomer_2-hydroxyacid_DH"/>
</dbReference>
<keyword evidence="3" id="KW-0520">NAD</keyword>
<dbReference type="GO" id="GO:0051287">
    <property type="term" value="F:NAD binding"/>
    <property type="evidence" value="ECO:0007669"/>
    <property type="project" value="InterPro"/>
</dbReference>
<keyword evidence="2" id="KW-0560">Oxidoreductase</keyword>
<evidence type="ECO:0000313" key="5">
    <source>
        <dbReference type="EMBL" id="SMD09010.1"/>
    </source>
</evidence>
<dbReference type="PROSITE" id="PS00065">
    <property type="entry name" value="D_2_HYDROXYACID_DH_1"/>
    <property type="match status" value="1"/>
</dbReference>
<keyword evidence="6" id="KW-1185">Reference proteome</keyword>
<comment type="similarity">
    <text evidence="1">Belongs to the D-isomer specific 2-hydroxyacid dehydrogenase family.</text>
</comment>
<reference evidence="5 6" key="1">
    <citation type="submission" date="2017-04" db="EMBL/GenBank/DDBJ databases">
        <authorList>
            <person name="Afonso C.L."/>
            <person name="Miller P.J."/>
            <person name="Scott M.A."/>
            <person name="Spackman E."/>
            <person name="Goraichik I."/>
            <person name="Dimitrov K.M."/>
            <person name="Suarez D.L."/>
            <person name="Swayne D.E."/>
        </authorList>
    </citation>
    <scope>NUCLEOTIDE SEQUENCE [LARGE SCALE GENOMIC DNA]</scope>
    <source>
        <strain evidence="5 6">CGMCC 1.10972</strain>
    </source>
</reference>
<evidence type="ECO:0000256" key="1">
    <source>
        <dbReference type="ARBA" id="ARBA00005854"/>
    </source>
</evidence>
<dbReference type="Pfam" id="PF02826">
    <property type="entry name" value="2-Hacid_dh_C"/>
    <property type="match status" value="1"/>
</dbReference>
<evidence type="ECO:0000313" key="6">
    <source>
        <dbReference type="Proteomes" id="UP000192656"/>
    </source>
</evidence>
<feature type="domain" description="D-isomer specific 2-hydroxyacid dehydrogenase NAD-binding" evidence="4">
    <location>
        <begin position="104"/>
        <end position="289"/>
    </location>
</feature>
<dbReference type="SUPFAM" id="SSF52283">
    <property type="entry name" value="Formate/glycerate dehydrogenase catalytic domain-like"/>
    <property type="match status" value="1"/>
</dbReference>
<dbReference type="GO" id="GO:0030267">
    <property type="term" value="F:glyoxylate reductase (NADPH) activity"/>
    <property type="evidence" value="ECO:0007669"/>
    <property type="project" value="TreeGrafter"/>
</dbReference>
<dbReference type="CDD" id="cd12165">
    <property type="entry name" value="2-Hacid_dh_6"/>
    <property type="match status" value="1"/>
</dbReference>
<dbReference type="GO" id="GO:0005829">
    <property type="term" value="C:cytosol"/>
    <property type="evidence" value="ECO:0007669"/>
    <property type="project" value="TreeGrafter"/>
</dbReference>
<dbReference type="PANTHER" id="PTHR10996:SF178">
    <property type="entry name" value="2-HYDROXYACID DEHYDROGENASE YGL185C-RELATED"/>
    <property type="match status" value="1"/>
</dbReference>
<dbReference type="InterPro" id="IPR036291">
    <property type="entry name" value="NAD(P)-bd_dom_sf"/>
</dbReference>
<dbReference type="AlphaFoldDB" id="A0A1W2EH08"/>
<sequence>MRIVFHGSNAETFLRGFEAHLKPGHDVALVSDALERDGEKEIFESADVVVGVALSAHHPVPLSAKLYQAPAAGVDKIDMARLPEGATVCNAFGHEGAIAEYVMAALLARHVPLGQADDQLRNGDWSYWAGKPTGLRSELSSQTIGILGFGHIGKAIAKSAKAFGMGVTVCNRSAPDANAGIDQAFALSDLSAFMGSADIVIATLPLTEQTEGLIDAKALASMRDGALIMNVGRGPVIDEAALFAALSSGRIDGIIDTWYVYPTGDAPNPKPSRFAFETLTNVLMTPHMSAWTFGTIERRQKTIAENVRRLAAGDELVNVVARR</sequence>
<protein>
    <submittedName>
        <fullName evidence="5">Phosphoglycerate dehydrogenase</fullName>
    </submittedName>
</protein>
<name>A0A1W2EH08_9HYPH</name>
<dbReference type="EMBL" id="FWXR01000025">
    <property type="protein sequence ID" value="SMD09010.1"/>
    <property type="molecule type" value="Genomic_DNA"/>
</dbReference>
<proteinExistence type="inferred from homology"/>
<evidence type="ECO:0000259" key="4">
    <source>
        <dbReference type="Pfam" id="PF02826"/>
    </source>
</evidence>
<evidence type="ECO:0000256" key="2">
    <source>
        <dbReference type="ARBA" id="ARBA00023002"/>
    </source>
</evidence>
<organism evidence="5 6">
    <name type="scientific">Fulvimarina manganoxydans</name>
    <dbReference type="NCBI Taxonomy" id="937218"/>
    <lineage>
        <taxon>Bacteria</taxon>
        <taxon>Pseudomonadati</taxon>
        <taxon>Pseudomonadota</taxon>
        <taxon>Alphaproteobacteria</taxon>
        <taxon>Hyphomicrobiales</taxon>
        <taxon>Aurantimonadaceae</taxon>
        <taxon>Fulvimarina</taxon>
    </lineage>
</organism>
<dbReference type="InterPro" id="IPR029752">
    <property type="entry name" value="D-isomer_DH_CS1"/>
</dbReference>
<dbReference type="STRING" id="937218.SAMN06297251_12547"/>
<accession>A0A1W2EH08</accession>